<dbReference type="AlphaFoldDB" id="A0A7W4TK01"/>
<protein>
    <submittedName>
        <fullName evidence="2">GMP synthase (Glutamine-hydrolyzing)</fullName>
        <ecNumber evidence="2">6.3.5.2</ecNumber>
    </submittedName>
</protein>
<dbReference type="EMBL" id="JACHVY010000001">
    <property type="protein sequence ID" value="MBB2900306.1"/>
    <property type="molecule type" value="Genomic_DNA"/>
</dbReference>
<comment type="caution">
    <text evidence="2">The sequence shown here is derived from an EMBL/GenBank/DDBJ whole genome shotgun (WGS) entry which is preliminary data.</text>
</comment>
<dbReference type="Pfam" id="PF00117">
    <property type="entry name" value="GATase"/>
    <property type="match status" value="1"/>
</dbReference>
<dbReference type="NCBIfam" id="NF005743">
    <property type="entry name" value="PRK07567.1"/>
    <property type="match status" value="1"/>
</dbReference>
<dbReference type="EC" id="6.3.5.2" evidence="2"/>
<dbReference type="Gene3D" id="3.40.50.880">
    <property type="match status" value="1"/>
</dbReference>
<evidence type="ECO:0000313" key="2">
    <source>
        <dbReference type="EMBL" id="MBB2900306.1"/>
    </source>
</evidence>
<gene>
    <name evidence="2" type="ORF">FHR75_001094</name>
</gene>
<dbReference type="InterPro" id="IPR017926">
    <property type="entry name" value="GATASE"/>
</dbReference>
<dbReference type="PANTHER" id="PTHR42695:SF5">
    <property type="entry name" value="GLUTAMINE AMIDOTRANSFERASE YLR126C-RELATED"/>
    <property type="match status" value="1"/>
</dbReference>
<evidence type="ECO:0000259" key="1">
    <source>
        <dbReference type="Pfam" id="PF00117"/>
    </source>
</evidence>
<dbReference type="Proteomes" id="UP000533269">
    <property type="component" value="Unassembled WGS sequence"/>
</dbReference>
<reference evidence="2 3" key="1">
    <citation type="submission" date="2020-08" db="EMBL/GenBank/DDBJ databases">
        <title>The Agave Microbiome: Exploring the role of microbial communities in plant adaptations to desert environments.</title>
        <authorList>
            <person name="Partida-Martinez L.P."/>
        </authorList>
    </citation>
    <scope>NUCLEOTIDE SEQUENCE [LARGE SCALE GENOMIC DNA]</scope>
    <source>
        <strain evidence="2 3">AS2.23</strain>
    </source>
</reference>
<evidence type="ECO:0000313" key="3">
    <source>
        <dbReference type="Proteomes" id="UP000533269"/>
    </source>
</evidence>
<dbReference type="PROSITE" id="PS51273">
    <property type="entry name" value="GATASE_TYPE_1"/>
    <property type="match status" value="1"/>
</dbReference>
<reference evidence="2 3" key="2">
    <citation type="submission" date="2020-08" db="EMBL/GenBank/DDBJ databases">
        <authorList>
            <person name="Partida-Martinez L."/>
            <person name="Huntemann M."/>
            <person name="Clum A."/>
            <person name="Wang J."/>
            <person name="Palaniappan K."/>
            <person name="Ritter S."/>
            <person name="Chen I.-M."/>
            <person name="Stamatis D."/>
            <person name="Reddy T."/>
            <person name="O'Malley R."/>
            <person name="Daum C."/>
            <person name="Shapiro N."/>
            <person name="Ivanova N."/>
            <person name="Kyrpides N."/>
            <person name="Woyke T."/>
        </authorList>
    </citation>
    <scope>NUCLEOTIDE SEQUENCE [LARGE SCALE GENOMIC DNA]</scope>
    <source>
        <strain evidence="2 3">AS2.23</strain>
    </source>
</reference>
<dbReference type="RefSeq" id="WP_183390609.1">
    <property type="nucleotide sequence ID" value="NZ_JACHVY010000001.1"/>
</dbReference>
<dbReference type="SUPFAM" id="SSF52317">
    <property type="entry name" value="Class I glutamine amidotransferase-like"/>
    <property type="match status" value="1"/>
</dbReference>
<dbReference type="CDD" id="cd01741">
    <property type="entry name" value="GATase1_1"/>
    <property type="match status" value="1"/>
</dbReference>
<dbReference type="InterPro" id="IPR029062">
    <property type="entry name" value="Class_I_gatase-like"/>
</dbReference>
<accession>A0A7W4TK01</accession>
<organism evidence="2 3">
    <name type="scientific">Kineococcus radiotolerans</name>
    <dbReference type="NCBI Taxonomy" id="131568"/>
    <lineage>
        <taxon>Bacteria</taxon>
        <taxon>Bacillati</taxon>
        <taxon>Actinomycetota</taxon>
        <taxon>Actinomycetes</taxon>
        <taxon>Kineosporiales</taxon>
        <taxon>Kineosporiaceae</taxon>
        <taxon>Kineococcus</taxon>
    </lineage>
</organism>
<keyword evidence="2" id="KW-0436">Ligase</keyword>
<dbReference type="GO" id="GO:0003922">
    <property type="term" value="F:GMP synthase (glutamine-hydrolyzing) activity"/>
    <property type="evidence" value="ECO:0007669"/>
    <property type="project" value="UniProtKB-EC"/>
</dbReference>
<dbReference type="PANTHER" id="PTHR42695">
    <property type="entry name" value="GLUTAMINE AMIDOTRANSFERASE YLR126C-RELATED"/>
    <property type="match status" value="1"/>
</dbReference>
<feature type="domain" description="Glutamine amidotransferase" evidence="1">
    <location>
        <begin position="84"/>
        <end position="192"/>
    </location>
</feature>
<sequence length="260" mass="28063">MRPFLLLATRADDTVADSEFAAFARYGGLGRGELRRVRLEREPMPDLDLDDFSGVLLGGSPFCTSDPEGSKSPVQRRVERELSGVLDRVLAADVPFLGACYGVGTLGVHQGGTVDHTHGEPIGTVPVTLTPAGRADPLFGALPATFDAFVGHKEAIRDAPPAAVVLAGSPGCPVQAFRIGDHQYATQFHPELDVAGIVERVTVYRHEGYFDPAEFDEVVTRLRRSRATAATALLRGFVQRYRRDDPPRGRAGTRAEARAT</sequence>
<dbReference type="GO" id="GO:0005829">
    <property type="term" value="C:cytosol"/>
    <property type="evidence" value="ECO:0007669"/>
    <property type="project" value="TreeGrafter"/>
</dbReference>
<dbReference type="InterPro" id="IPR044992">
    <property type="entry name" value="ChyE-like"/>
</dbReference>
<name>A0A7W4TK01_KINRA</name>
<proteinExistence type="predicted"/>